<gene>
    <name evidence="7" type="ORF">P43SY_003484</name>
</gene>
<evidence type="ECO:0000256" key="1">
    <source>
        <dbReference type="ARBA" id="ARBA00010617"/>
    </source>
</evidence>
<accession>A0AAD5QCS8</accession>
<organism evidence="7 8">
    <name type="scientific">Pythium insidiosum</name>
    <name type="common">Pythiosis disease agent</name>
    <dbReference type="NCBI Taxonomy" id="114742"/>
    <lineage>
        <taxon>Eukaryota</taxon>
        <taxon>Sar</taxon>
        <taxon>Stramenopiles</taxon>
        <taxon>Oomycota</taxon>
        <taxon>Peronosporomycetes</taxon>
        <taxon>Pythiales</taxon>
        <taxon>Pythiaceae</taxon>
        <taxon>Pythium</taxon>
    </lineage>
</organism>
<protein>
    <recommendedName>
        <fullName evidence="9">Cytochrome P450</fullName>
    </recommendedName>
</protein>
<keyword evidence="2 5" id="KW-0479">Metal-binding</keyword>
<dbReference type="InterPro" id="IPR036396">
    <property type="entry name" value="Cyt_P450_sf"/>
</dbReference>
<evidence type="ECO:0000256" key="4">
    <source>
        <dbReference type="ARBA" id="ARBA00023004"/>
    </source>
</evidence>
<comment type="caution">
    <text evidence="7">The sequence shown here is derived from an EMBL/GenBank/DDBJ whole genome shotgun (WGS) entry which is preliminary data.</text>
</comment>
<keyword evidence="4 5" id="KW-0408">Iron</keyword>
<evidence type="ECO:0000256" key="6">
    <source>
        <dbReference type="RuleBase" id="RU000461"/>
    </source>
</evidence>
<dbReference type="GO" id="GO:0016705">
    <property type="term" value="F:oxidoreductase activity, acting on paired donors, with incorporation or reduction of molecular oxygen"/>
    <property type="evidence" value="ECO:0007669"/>
    <property type="project" value="InterPro"/>
</dbReference>
<dbReference type="PANTHER" id="PTHR24296">
    <property type="entry name" value="CYTOCHROME P450"/>
    <property type="match status" value="1"/>
</dbReference>
<keyword evidence="8" id="KW-1185">Reference proteome</keyword>
<dbReference type="SUPFAM" id="SSF48264">
    <property type="entry name" value="Cytochrome P450"/>
    <property type="match status" value="1"/>
</dbReference>
<dbReference type="GO" id="GO:0020037">
    <property type="term" value="F:heme binding"/>
    <property type="evidence" value="ECO:0007669"/>
    <property type="project" value="InterPro"/>
</dbReference>
<dbReference type="Pfam" id="PF00067">
    <property type="entry name" value="p450"/>
    <property type="match status" value="1"/>
</dbReference>
<keyword evidence="5 6" id="KW-0349">Heme</keyword>
<dbReference type="PRINTS" id="PR00463">
    <property type="entry name" value="EP450I"/>
</dbReference>
<dbReference type="InterPro" id="IPR017972">
    <property type="entry name" value="Cyt_P450_CS"/>
</dbReference>
<reference evidence="7" key="1">
    <citation type="submission" date="2021-12" db="EMBL/GenBank/DDBJ databases">
        <title>Prjna785345.</title>
        <authorList>
            <person name="Rujirawat T."/>
            <person name="Krajaejun T."/>
        </authorList>
    </citation>
    <scope>NUCLEOTIDE SEQUENCE</scope>
    <source>
        <strain evidence="7">Pi057C3</strain>
    </source>
</reference>
<dbReference type="GO" id="GO:0004497">
    <property type="term" value="F:monooxygenase activity"/>
    <property type="evidence" value="ECO:0007669"/>
    <property type="project" value="UniProtKB-KW"/>
</dbReference>
<dbReference type="Gene3D" id="1.10.630.10">
    <property type="entry name" value="Cytochrome P450"/>
    <property type="match status" value="1"/>
</dbReference>
<evidence type="ECO:0000256" key="5">
    <source>
        <dbReference type="PIRSR" id="PIRSR602401-1"/>
    </source>
</evidence>
<evidence type="ECO:0000313" key="7">
    <source>
        <dbReference type="EMBL" id="KAJ0404808.1"/>
    </source>
</evidence>
<name>A0AAD5QCS8_PYTIN</name>
<comment type="similarity">
    <text evidence="1 6">Belongs to the cytochrome P450 family.</text>
</comment>
<feature type="binding site" description="axial binding residue" evidence="5">
    <location>
        <position position="476"/>
    </location>
    <ligand>
        <name>heme</name>
        <dbReference type="ChEBI" id="CHEBI:30413"/>
    </ligand>
    <ligandPart>
        <name>Fe</name>
        <dbReference type="ChEBI" id="CHEBI:18248"/>
    </ligandPart>
</feature>
<dbReference type="Proteomes" id="UP001209570">
    <property type="component" value="Unassembled WGS sequence"/>
</dbReference>
<evidence type="ECO:0008006" key="9">
    <source>
        <dbReference type="Google" id="ProtNLM"/>
    </source>
</evidence>
<evidence type="ECO:0000313" key="8">
    <source>
        <dbReference type="Proteomes" id="UP001209570"/>
    </source>
</evidence>
<dbReference type="InterPro" id="IPR001128">
    <property type="entry name" value="Cyt_P450"/>
</dbReference>
<dbReference type="GO" id="GO:0006629">
    <property type="term" value="P:lipid metabolic process"/>
    <property type="evidence" value="ECO:0007669"/>
    <property type="project" value="UniProtKB-ARBA"/>
</dbReference>
<dbReference type="EMBL" id="JAKCXM010000056">
    <property type="protein sequence ID" value="KAJ0404808.1"/>
    <property type="molecule type" value="Genomic_DNA"/>
</dbReference>
<proteinExistence type="inferred from homology"/>
<keyword evidence="6" id="KW-0503">Monooxygenase</keyword>
<dbReference type="GO" id="GO:0005506">
    <property type="term" value="F:iron ion binding"/>
    <property type="evidence" value="ECO:0007669"/>
    <property type="project" value="InterPro"/>
</dbReference>
<dbReference type="AlphaFoldDB" id="A0AAD5QCS8"/>
<dbReference type="InterPro" id="IPR002401">
    <property type="entry name" value="Cyt_P450_E_grp-I"/>
</dbReference>
<comment type="cofactor">
    <cofactor evidence="5">
        <name>heme</name>
        <dbReference type="ChEBI" id="CHEBI:30413"/>
    </cofactor>
</comment>
<dbReference type="PRINTS" id="PR00385">
    <property type="entry name" value="P450"/>
</dbReference>
<keyword evidence="3 6" id="KW-0560">Oxidoreductase</keyword>
<dbReference type="PROSITE" id="PS00086">
    <property type="entry name" value="CYTOCHROME_P450"/>
    <property type="match status" value="1"/>
</dbReference>
<evidence type="ECO:0000256" key="3">
    <source>
        <dbReference type="ARBA" id="ARBA00023002"/>
    </source>
</evidence>
<evidence type="ECO:0000256" key="2">
    <source>
        <dbReference type="ARBA" id="ARBA00022723"/>
    </source>
</evidence>
<sequence length="530" mass="59976">MLSLLALFDDAKSIAIASFTALVGTALAFHVQRSQRAAARRRLPDGREAREPHALDSTLPVLGNLLDYLKHESVIFDWFTRNSLQFRGAPWKLTVPGQGELVFFSTPEAIEEITLTQFDKFPKGPFQRELLFDMLGRSIISADGDYWHELRKVAQPFFAAKTLRVLMTDVMHRNTLQLYDRIDASIAADALVDLKELFISFTIETFVSISMGVQLECIASSDRLTSHPFLAAMNAVGHAIATRFLRPTWLWKLQRVLNVGQERVVRESMDVIRAWLRQMIDQCLQQSVEKQRKEPHAVPMHESLVEMLLRDQRGDAMDADELVDFLLTFIIAARDTTADSLSWMFYCLGKNPSVEQKLRDEMAAKLAPSGDQYLTVDQIKELTYLEAVIKETMRLQPSAPYLLRVAAEDTVVCGDVPIRKGQLIGLLAYAMGRNPDVWGDDASEFRPERWINATTGQLRQVSSSKFFTFGHGPRICIGMHLAMLELRVVAANLLHRYSFDVDLTKNDGSYLVATTLEMKHPLMVKATRLV</sequence>